<dbReference type="InterPro" id="IPR056900">
    <property type="entry name" value="COB_C"/>
</dbReference>
<dbReference type="GO" id="GO:0052324">
    <property type="term" value="P:plant-type cell wall cellulose biosynthetic process"/>
    <property type="evidence" value="ECO:0007669"/>
    <property type="project" value="TreeGrafter"/>
</dbReference>
<dbReference type="PANTHER" id="PTHR31673">
    <property type="entry name" value="PROTEIN COBRA"/>
    <property type="match status" value="1"/>
</dbReference>
<keyword evidence="5" id="KW-1133">Transmembrane helix</keyword>
<dbReference type="RefSeq" id="XP_020095397.1">
    <property type="nucleotide sequence ID" value="XM_020239808.1"/>
</dbReference>
<evidence type="ECO:0000259" key="7">
    <source>
        <dbReference type="Pfam" id="PF25079"/>
    </source>
</evidence>
<accession>A0A6P5FIF4</accession>
<dbReference type="GO" id="GO:0010215">
    <property type="term" value="P:cellulose microfibril organization"/>
    <property type="evidence" value="ECO:0007669"/>
    <property type="project" value="InterPro"/>
</dbReference>
<sequence length="440" mass="49504">MSKWASPLMLLVFVFLFEVADGYDPMDPQGNITINWDFKTITDVYTVIVSIHNYQLYRHIEPPGWKLSWTWSGSEVIWDMKGAETTEQGNCSTYRGDTIPHSCEKNPVVVDLPADAPYNAQAGNCCRGGVLTSIVQDPTRYMSAFEMIVRNPMRSKPSNFSIGVAGYTCGDPVDVPPSKYRFDGQRYTQALKTWQVTCSYSQFRESDMPSCCVSLSAFYYQSIVSCPDCSCGCQGSPAASQCISEGQQPNYLQIPKAKSQDEPISPVVMCTQHMCPIRVHWHLKSNYKDYWRVKVTITNLNFVKNYSDWSLVMQHPNLGSLAQVFSFNFQPLFQIGETNDTVMLWGIERYNDMLLQSGASGNVQSEMLLKKDPREFTFKGGWGFPRRVSFNGHDCIMPSPDAYPALPNGSPRKFPTSAAVHQVVFMGLSPLVLYVVVLLL</sequence>
<evidence type="ECO:0000256" key="5">
    <source>
        <dbReference type="SAM" id="Phobius"/>
    </source>
</evidence>
<evidence type="ECO:0000256" key="4">
    <source>
        <dbReference type="PIRNR" id="PIRNR038122"/>
    </source>
</evidence>
<dbReference type="GeneID" id="109715026"/>
<evidence type="ECO:0000256" key="2">
    <source>
        <dbReference type="ARBA" id="ARBA00022729"/>
    </source>
</evidence>
<organism evidence="8 9">
    <name type="scientific">Ananas comosus</name>
    <name type="common">Pineapple</name>
    <name type="synonym">Ananas ananas</name>
    <dbReference type="NCBI Taxonomy" id="4615"/>
    <lineage>
        <taxon>Eukaryota</taxon>
        <taxon>Viridiplantae</taxon>
        <taxon>Streptophyta</taxon>
        <taxon>Embryophyta</taxon>
        <taxon>Tracheophyta</taxon>
        <taxon>Spermatophyta</taxon>
        <taxon>Magnoliopsida</taxon>
        <taxon>Liliopsida</taxon>
        <taxon>Poales</taxon>
        <taxon>Bromeliaceae</taxon>
        <taxon>Bromelioideae</taxon>
        <taxon>Ananas</taxon>
    </lineage>
</organism>
<keyword evidence="5" id="KW-0472">Membrane</keyword>
<evidence type="ECO:0000256" key="3">
    <source>
        <dbReference type="ARBA" id="ARBA00023180"/>
    </source>
</evidence>
<feature type="transmembrane region" description="Helical" evidence="5">
    <location>
        <begin position="419"/>
        <end position="439"/>
    </location>
</feature>
<gene>
    <name evidence="9" type="primary">LOC109715026</name>
</gene>
<dbReference type="Pfam" id="PF25079">
    <property type="entry name" value="COB_C"/>
    <property type="match status" value="1"/>
</dbReference>
<feature type="domain" description="COBRA C-terminal" evidence="7">
    <location>
        <begin position="210"/>
        <end position="404"/>
    </location>
</feature>
<dbReference type="PANTHER" id="PTHR31673:SF30">
    <property type="entry name" value="COBRA-LIKE PROTEIN 6"/>
    <property type="match status" value="1"/>
</dbReference>
<evidence type="ECO:0000313" key="9">
    <source>
        <dbReference type="RefSeq" id="XP_020095397.1"/>
    </source>
</evidence>
<name>A0A6P5FIF4_ANACO</name>
<dbReference type="PIRSF" id="PIRSF038122">
    <property type="entry name" value="COBRA"/>
    <property type="match status" value="1"/>
</dbReference>
<feature type="signal peptide" evidence="6">
    <location>
        <begin position="1"/>
        <end position="22"/>
    </location>
</feature>
<keyword evidence="3" id="KW-0325">Glycoprotein</keyword>
<evidence type="ECO:0000256" key="1">
    <source>
        <dbReference type="ARBA" id="ARBA00005507"/>
    </source>
</evidence>
<keyword evidence="2 6" id="KW-0732">Signal</keyword>
<dbReference type="Pfam" id="PF04833">
    <property type="entry name" value="COBRA"/>
    <property type="match status" value="1"/>
</dbReference>
<evidence type="ECO:0000256" key="6">
    <source>
        <dbReference type="SAM" id="SignalP"/>
    </source>
</evidence>
<dbReference type="Proteomes" id="UP000515123">
    <property type="component" value="Linkage group 9"/>
</dbReference>
<dbReference type="GO" id="GO:0005886">
    <property type="term" value="C:plasma membrane"/>
    <property type="evidence" value="ECO:0007669"/>
    <property type="project" value="TreeGrafter"/>
</dbReference>
<keyword evidence="5" id="KW-0812">Transmembrane</keyword>
<evidence type="ECO:0000313" key="8">
    <source>
        <dbReference type="Proteomes" id="UP000515123"/>
    </source>
</evidence>
<dbReference type="InterPro" id="IPR006918">
    <property type="entry name" value="COBRA_pln"/>
</dbReference>
<reference evidence="9" key="2">
    <citation type="submission" date="2025-08" db="UniProtKB">
        <authorList>
            <consortium name="RefSeq"/>
        </authorList>
    </citation>
    <scope>IDENTIFICATION</scope>
    <source>
        <tissue evidence="9">Leaf</tissue>
    </source>
</reference>
<proteinExistence type="inferred from homology"/>
<dbReference type="OrthoDB" id="1884438at2759"/>
<reference evidence="8" key="1">
    <citation type="journal article" date="2015" name="Nat. Genet.">
        <title>The pineapple genome and the evolution of CAM photosynthesis.</title>
        <authorList>
            <person name="Ming R."/>
            <person name="VanBuren R."/>
            <person name="Wai C.M."/>
            <person name="Tang H."/>
            <person name="Schatz M.C."/>
            <person name="Bowers J.E."/>
            <person name="Lyons E."/>
            <person name="Wang M.L."/>
            <person name="Chen J."/>
            <person name="Biggers E."/>
            <person name="Zhang J."/>
            <person name="Huang L."/>
            <person name="Zhang L."/>
            <person name="Miao W."/>
            <person name="Zhang J."/>
            <person name="Ye Z."/>
            <person name="Miao C."/>
            <person name="Lin Z."/>
            <person name="Wang H."/>
            <person name="Zhou H."/>
            <person name="Yim W.C."/>
            <person name="Priest H.D."/>
            <person name="Zheng C."/>
            <person name="Woodhouse M."/>
            <person name="Edger P.P."/>
            <person name="Guyot R."/>
            <person name="Guo H.B."/>
            <person name="Guo H."/>
            <person name="Zheng G."/>
            <person name="Singh R."/>
            <person name="Sharma A."/>
            <person name="Min X."/>
            <person name="Zheng Y."/>
            <person name="Lee H."/>
            <person name="Gurtowski J."/>
            <person name="Sedlazeck F.J."/>
            <person name="Harkess A."/>
            <person name="McKain M.R."/>
            <person name="Liao Z."/>
            <person name="Fang J."/>
            <person name="Liu J."/>
            <person name="Zhang X."/>
            <person name="Zhang Q."/>
            <person name="Hu W."/>
            <person name="Qin Y."/>
            <person name="Wang K."/>
            <person name="Chen L.Y."/>
            <person name="Shirley N."/>
            <person name="Lin Y.R."/>
            <person name="Liu L.Y."/>
            <person name="Hernandez A.G."/>
            <person name="Wright C.L."/>
            <person name="Bulone V."/>
            <person name="Tuskan G.A."/>
            <person name="Heath K."/>
            <person name="Zee F."/>
            <person name="Moore P.H."/>
            <person name="Sunkar R."/>
            <person name="Leebens-Mack J.H."/>
            <person name="Mockler T."/>
            <person name="Bennetzen J.L."/>
            <person name="Freeling M."/>
            <person name="Sankoff D."/>
            <person name="Paterson A.H."/>
            <person name="Zhu X."/>
            <person name="Yang X."/>
            <person name="Smith J.A."/>
            <person name="Cushman J.C."/>
            <person name="Paull R.E."/>
            <person name="Yu Q."/>
        </authorList>
    </citation>
    <scope>NUCLEOTIDE SEQUENCE [LARGE SCALE GENOMIC DNA]</scope>
    <source>
        <strain evidence="8">cv. F153</strain>
    </source>
</reference>
<feature type="chain" id="PRO_5027731149" description="COBRA-like protein" evidence="6">
    <location>
        <begin position="23"/>
        <end position="440"/>
    </location>
</feature>
<comment type="similarity">
    <text evidence="1 4">Belongs to the COBRA family.</text>
</comment>
<protein>
    <recommendedName>
        <fullName evidence="4">COBRA-like protein</fullName>
    </recommendedName>
</protein>
<dbReference type="AlphaFoldDB" id="A0A6P5FIF4"/>
<keyword evidence="8" id="KW-1185">Reference proteome</keyword>